<dbReference type="Pfam" id="PF00096">
    <property type="entry name" value="zf-C2H2"/>
    <property type="match status" value="1"/>
</dbReference>
<evidence type="ECO:0000256" key="5">
    <source>
        <dbReference type="ARBA" id="ARBA00023015"/>
    </source>
</evidence>
<feature type="domain" description="C2H2-type" evidence="9">
    <location>
        <begin position="273"/>
        <end position="303"/>
    </location>
</feature>
<keyword evidence="4" id="KW-0862">Zinc</keyword>
<feature type="compositionally biased region" description="Low complexity" evidence="8">
    <location>
        <begin position="242"/>
        <end position="255"/>
    </location>
</feature>
<dbReference type="PANTHER" id="PTHR19818">
    <property type="entry name" value="ZINC FINGER PROTEIN ZIC AND GLI"/>
    <property type="match status" value="1"/>
</dbReference>
<name>A0A4S4MNA4_9APHY</name>
<dbReference type="EMBL" id="SGPM01000249">
    <property type="protein sequence ID" value="THH27464.1"/>
    <property type="molecule type" value="Genomic_DNA"/>
</dbReference>
<dbReference type="FunFam" id="3.30.160.60:FF:000032">
    <property type="entry name" value="Krueppel-like factor 4"/>
    <property type="match status" value="2"/>
</dbReference>
<dbReference type="GO" id="GO:0045944">
    <property type="term" value="P:positive regulation of transcription by RNA polymerase II"/>
    <property type="evidence" value="ECO:0007669"/>
    <property type="project" value="UniProtKB-ARBA"/>
</dbReference>
<proteinExistence type="predicted"/>
<dbReference type="PANTHER" id="PTHR19818:SF139">
    <property type="entry name" value="PAIR-RULE PROTEIN ODD-PAIRED"/>
    <property type="match status" value="1"/>
</dbReference>
<feature type="region of interest" description="Disordered" evidence="8">
    <location>
        <begin position="242"/>
        <end position="265"/>
    </location>
</feature>
<sequence length="1151" mass="124634">MPLQVAAVASPDCDECVLACDAPHCDIELTEHCTDQCVVVACDDPHHAVLDPALDTSCEVPCTNENCTTLDDFFQCCMPPYQHRPAYDASQAPYTWEQAIDALLASANEPISSSYTPTPDVYPSSPVFDAATPAHQKASSTPTLKCMWGDCNVAFSSMSDLVGHVNLQHLRLPATVVPSPVQPGPQSLPDALSCLWADCQLYPTPNSVPGPSNVNHNGVLASHLLQDHLGLPTVPAPQVSVQPAAPLASASSPTTAGPPTPGPEHDCTAPNAHACRWDACGQSFTSCDALTKHITNTHVGSGKAHYDCFWGDCQRHGSNGFASKQKICRHLQSHTGHRPFQCQVCQQNFSESATLAQHMRRHTQEKPYACDFPGCGKSFAITGALTIHKRTHNGQKPFKCTYCDRFYSVAPQASSPLSSALPTPQATAYPSLQSLAPRRKIMYPVKRSTFSVLVGASQLIVAPIRIVLPHQHVLSRPRLLITYPQQPTTPVTSSALPNHNVVQVTRGFQVIINSHLMSAIQRKTAPFSPLLSSLPLQYPKTSPIYGNDRLALVRYCPLFRMSSGTEEDASVSIVEKQTAEVFLGVVRAPGYDTSSESSFTSKKLVSDSPELRCDAVSFISPLPSSFSAFVASIVTDEVMDLFVAPPIEGNVIDVQTVSESCELDMELAHAASVPLTLCDSQMTITTFDDASTVRNKCDPQSNEMSKPASVDLTDAPDAPGDIELQQQDESITLVAPSPTDSPNTSQEPLPSICKIMFGSPEVVEAYEPVEIELARNTISLPFCATIDTSVTVGITTCRTMPNLSAQWHADLAHAISLPCLLNDKHDPMDEMSSSFSVGVLDALLDTEAQEQNCPITLVALSYGERQPRIVTSKTAPNVAAIFRYETHTVVTHAPSLPVALCTLGDKSDRYDLPVDDTSPTDIDAQPAAAAPRAMTQANRRTRERRERRQFGAMCKERMDICELLPFSDIEAEGEYFQVVTREERMAWLCKELPFADSSKFGEYPQPSAPPQPATVVERPLDLAQDTQPTLDTTPQLELQPATTAATSAEATQPTGPQLRPTAAVFVPKHPQAQPHSISSRPPATEATGPRLCPTTAAFVPKRPQSTFLPRSVTTTTIATSSQVDDPRILARTRLFVKTAAFYGRSHHASSH</sequence>
<feature type="compositionally biased region" description="Low complexity" evidence="8">
    <location>
        <begin position="1026"/>
        <end position="1054"/>
    </location>
</feature>
<feature type="region of interest" description="Disordered" evidence="8">
    <location>
        <begin position="1026"/>
        <end position="1056"/>
    </location>
</feature>
<feature type="domain" description="C2H2-type" evidence="9">
    <location>
        <begin position="311"/>
        <end position="339"/>
    </location>
</feature>
<dbReference type="GO" id="GO:0005634">
    <property type="term" value="C:nucleus"/>
    <property type="evidence" value="ECO:0007669"/>
    <property type="project" value="UniProtKB-ARBA"/>
</dbReference>
<dbReference type="GO" id="GO:0008270">
    <property type="term" value="F:zinc ion binding"/>
    <property type="evidence" value="ECO:0007669"/>
    <property type="project" value="UniProtKB-KW"/>
</dbReference>
<feature type="domain" description="C2H2-type" evidence="9">
    <location>
        <begin position="340"/>
        <end position="367"/>
    </location>
</feature>
<dbReference type="InterPro" id="IPR048420">
    <property type="entry name" value="Zap1-like_Znf1"/>
</dbReference>
<dbReference type="OrthoDB" id="3437960at2759"/>
<comment type="caution">
    <text evidence="10">The sequence shown here is derived from an EMBL/GenBank/DDBJ whole genome shotgun (WGS) entry which is preliminary data.</text>
</comment>
<dbReference type="Gene3D" id="3.30.160.60">
    <property type="entry name" value="Classic Zinc Finger"/>
    <property type="match status" value="5"/>
</dbReference>
<dbReference type="AlphaFoldDB" id="A0A4S4MNA4"/>
<evidence type="ECO:0000256" key="8">
    <source>
        <dbReference type="SAM" id="MobiDB-lite"/>
    </source>
</evidence>
<feature type="region of interest" description="Disordered" evidence="8">
    <location>
        <begin position="1069"/>
        <end position="1091"/>
    </location>
</feature>
<dbReference type="PROSITE" id="PS50157">
    <property type="entry name" value="ZINC_FINGER_C2H2_2"/>
    <property type="match status" value="4"/>
</dbReference>
<feature type="domain" description="C2H2-type" evidence="9">
    <location>
        <begin position="368"/>
        <end position="397"/>
    </location>
</feature>
<keyword evidence="6" id="KW-0804">Transcription</keyword>
<keyword evidence="11" id="KW-1185">Reference proteome</keyword>
<feature type="compositionally biased region" description="Low complexity" evidence="8">
    <location>
        <begin position="924"/>
        <end position="937"/>
    </location>
</feature>
<evidence type="ECO:0000256" key="4">
    <source>
        <dbReference type="ARBA" id="ARBA00022833"/>
    </source>
</evidence>
<evidence type="ECO:0000313" key="10">
    <source>
        <dbReference type="EMBL" id="THH27464.1"/>
    </source>
</evidence>
<keyword evidence="5" id="KW-0805">Transcription regulation</keyword>
<evidence type="ECO:0000313" key="11">
    <source>
        <dbReference type="Proteomes" id="UP000308730"/>
    </source>
</evidence>
<dbReference type="SUPFAM" id="SSF57667">
    <property type="entry name" value="beta-beta-alpha zinc fingers"/>
    <property type="match status" value="4"/>
</dbReference>
<dbReference type="GO" id="GO:0000981">
    <property type="term" value="F:DNA-binding transcription factor activity, RNA polymerase II-specific"/>
    <property type="evidence" value="ECO:0007669"/>
    <property type="project" value="TreeGrafter"/>
</dbReference>
<evidence type="ECO:0000256" key="6">
    <source>
        <dbReference type="ARBA" id="ARBA00023163"/>
    </source>
</evidence>
<gene>
    <name evidence="10" type="ORF">EUX98_g6723</name>
</gene>
<keyword evidence="3 7" id="KW-0863">Zinc-finger</keyword>
<dbReference type="GO" id="GO:0000978">
    <property type="term" value="F:RNA polymerase II cis-regulatory region sequence-specific DNA binding"/>
    <property type="evidence" value="ECO:0007669"/>
    <property type="project" value="TreeGrafter"/>
</dbReference>
<dbReference type="InterPro" id="IPR013087">
    <property type="entry name" value="Znf_C2H2_type"/>
</dbReference>
<evidence type="ECO:0000256" key="2">
    <source>
        <dbReference type="ARBA" id="ARBA00022737"/>
    </source>
</evidence>
<feature type="region of interest" description="Disordered" evidence="8">
    <location>
        <begin position="918"/>
        <end position="947"/>
    </location>
</feature>
<keyword evidence="2" id="KW-0677">Repeat</keyword>
<evidence type="ECO:0000256" key="7">
    <source>
        <dbReference type="PROSITE-ProRule" id="PRU00042"/>
    </source>
</evidence>
<dbReference type="Proteomes" id="UP000308730">
    <property type="component" value="Unassembled WGS sequence"/>
</dbReference>
<protein>
    <recommendedName>
        <fullName evidence="9">C2H2-type domain-containing protein</fullName>
    </recommendedName>
</protein>
<evidence type="ECO:0000256" key="1">
    <source>
        <dbReference type="ARBA" id="ARBA00022723"/>
    </source>
</evidence>
<evidence type="ECO:0000256" key="3">
    <source>
        <dbReference type="ARBA" id="ARBA00022771"/>
    </source>
</evidence>
<reference evidence="10 11" key="1">
    <citation type="submission" date="2019-02" db="EMBL/GenBank/DDBJ databases">
        <title>Genome sequencing of the rare red list fungi Antrodiella citrinella (Flaviporus citrinellus).</title>
        <authorList>
            <person name="Buettner E."/>
            <person name="Kellner H."/>
        </authorList>
    </citation>
    <scope>NUCLEOTIDE SEQUENCE [LARGE SCALE GENOMIC DNA]</scope>
    <source>
        <strain evidence="10 11">DSM 108506</strain>
    </source>
</reference>
<dbReference type="PROSITE" id="PS00028">
    <property type="entry name" value="ZINC_FINGER_C2H2_1"/>
    <property type="match status" value="4"/>
</dbReference>
<dbReference type="InterPro" id="IPR050329">
    <property type="entry name" value="GLI_C2H2-zinc-finger"/>
</dbReference>
<accession>A0A4S4MNA4</accession>
<dbReference type="InterPro" id="IPR036236">
    <property type="entry name" value="Znf_C2H2_sf"/>
</dbReference>
<evidence type="ECO:0000259" key="9">
    <source>
        <dbReference type="PROSITE" id="PS50157"/>
    </source>
</evidence>
<dbReference type="Pfam" id="PF21816">
    <property type="entry name" value="Zap1_zf1"/>
    <property type="match status" value="1"/>
</dbReference>
<feature type="region of interest" description="Disordered" evidence="8">
    <location>
        <begin position="695"/>
        <end position="720"/>
    </location>
</feature>
<keyword evidence="1" id="KW-0479">Metal-binding</keyword>
<dbReference type="SMART" id="SM00355">
    <property type="entry name" value="ZnF_C2H2"/>
    <property type="match status" value="5"/>
</dbReference>
<feature type="compositionally biased region" description="Polar residues" evidence="8">
    <location>
        <begin position="695"/>
        <end position="704"/>
    </location>
</feature>
<organism evidence="10 11">
    <name type="scientific">Antrodiella citrinella</name>
    <dbReference type="NCBI Taxonomy" id="2447956"/>
    <lineage>
        <taxon>Eukaryota</taxon>
        <taxon>Fungi</taxon>
        <taxon>Dikarya</taxon>
        <taxon>Basidiomycota</taxon>
        <taxon>Agaricomycotina</taxon>
        <taxon>Agaricomycetes</taxon>
        <taxon>Polyporales</taxon>
        <taxon>Steccherinaceae</taxon>
        <taxon>Antrodiella</taxon>
    </lineage>
</organism>